<proteinExistence type="predicted"/>
<dbReference type="AlphaFoldDB" id="A0A444X0E6"/>
<name>A0A444X0E6_ARAHY</name>
<keyword evidence="2" id="KW-1185">Reference proteome</keyword>
<dbReference type="EMBL" id="SDMP01000020">
    <property type="protein sequence ID" value="RYQ83125.1"/>
    <property type="molecule type" value="Genomic_DNA"/>
</dbReference>
<protein>
    <submittedName>
        <fullName evidence="1">Uncharacterized protein</fullName>
    </submittedName>
</protein>
<comment type="caution">
    <text evidence="1">The sequence shown here is derived from an EMBL/GenBank/DDBJ whole genome shotgun (WGS) entry which is preliminary data.</text>
</comment>
<reference evidence="1 2" key="1">
    <citation type="submission" date="2019-01" db="EMBL/GenBank/DDBJ databases">
        <title>Sequencing of cultivated peanut Arachis hypogaea provides insights into genome evolution and oil improvement.</title>
        <authorList>
            <person name="Chen X."/>
        </authorList>
    </citation>
    <scope>NUCLEOTIDE SEQUENCE [LARGE SCALE GENOMIC DNA]</scope>
    <source>
        <strain evidence="2">cv. Fuhuasheng</strain>
        <tissue evidence="1">Leaves</tissue>
    </source>
</reference>
<accession>A0A444X0E6</accession>
<dbReference type="Proteomes" id="UP000289738">
    <property type="component" value="Chromosome B10"/>
</dbReference>
<sequence>MDPPIRDSESKPKPLSENKDDANVVFIDTNLDTHLAVLVSDHDTVSDLKGLPFTLLLSLSSFFGDLLFFKCRLFSLSSSVLNVYDFVQLLRRSALALSMFEKIDSFVF</sequence>
<evidence type="ECO:0000313" key="2">
    <source>
        <dbReference type="Proteomes" id="UP000289738"/>
    </source>
</evidence>
<organism evidence="1 2">
    <name type="scientific">Arachis hypogaea</name>
    <name type="common">Peanut</name>
    <dbReference type="NCBI Taxonomy" id="3818"/>
    <lineage>
        <taxon>Eukaryota</taxon>
        <taxon>Viridiplantae</taxon>
        <taxon>Streptophyta</taxon>
        <taxon>Embryophyta</taxon>
        <taxon>Tracheophyta</taxon>
        <taxon>Spermatophyta</taxon>
        <taxon>Magnoliopsida</taxon>
        <taxon>eudicotyledons</taxon>
        <taxon>Gunneridae</taxon>
        <taxon>Pentapetalae</taxon>
        <taxon>rosids</taxon>
        <taxon>fabids</taxon>
        <taxon>Fabales</taxon>
        <taxon>Fabaceae</taxon>
        <taxon>Papilionoideae</taxon>
        <taxon>50 kb inversion clade</taxon>
        <taxon>dalbergioids sensu lato</taxon>
        <taxon>Dalbergieae</taxon>
        <taxon>Pterocarpus clade</taxon>
        <taxon>Arachis</taxon>
    </lineage>
</organism>
<evidence type="ECO:0000313" key="1">
    <source>
        <dbReference type="EMBL" id="RYQ83125.1"/>
    </source>
</evidence>
<gene>
    <name evidence="1" type="ORF">Ahy_B10g101748</name>
</gene>